<comment type="similarity">
    <text evidence="7">Belongs to the PAL/histidase family.</text>
</comment>
<name>A0A9X1UZJ2_9FLAO</name>
<dbReference type="GO" id="GO:0004397">
    <property type="term" value="F:histidine ammonia-lyase activity"/>
    <property type="evidence" value="ECO:0007669"/>
    <property type="project" value="UniProtKB-UniRule"/>
</dbReference>
<evidence type="ECO:0000256" key="8">
    <source>
        <dbReference type="RuleBase" id="RU004479"/>
    </source>
</evidence>
<dbReference type="PANTHER" id="PTHR10362">
    <property type="entry name" value="HISTIDINE AMMONIA-LYASE"/>
    <property type="match status" value="1"/>
</dbReference>
<dbReference type="EMBL" id="JAJSON010000025">
    <property type="protein sequence ID" value="MCG9972469.1"/>
    <property type="molecule type" value="Genomic_DNA"/>
</dbReference>
<dbReference type="CDD" id="cd00332">
    <property type="entry name" value="PAL-HAL"/>
    <property type="match status" value="1"/>
</dbReference>
<evidence type="ECO:0000256" key="6">
    <source>
        <dbReference type="NCBIfam" id="TIGR01225"/>
    </source>
</evidence>
<reference evidence="10" key="1">
    <citation type="submission" date="2021-12" db="EMBL/GenBank/DDBJ databases">
        <title>Description of Gramella crocea sp. nov., a new bacterium isolated from activated sludge.</title>
        <authorList>
            <person name="Zhang X."/>
        </authorList>
    </citation>
    <scope>NUCLEOTIDE SEQUENCE</scope>
    <source>
        <strain evidence="10">YB25</strain>
    </source>
</reference>
<dbReference type="FunFam" id="1.10.275.10:FF:000005">
    <property type="entry name" value="Histidine ammonia-lyase"/>
    <property type="match status" value="1"/>
</dbReference>
<dbReference type="InterPro" id="IPR001106">
    <property type="entry name" value="Aromatic_Lyase"/>
</dbReference>
<comment type="subcellular location">
    <subcellularLocation>
        <location evidence="9">Cytoplasm</location>
    </subcellularLocation>
</comment>
<evidence type="ECO:0000256" key="4">
    <source>
        <dbReference type="ARBA" id="ARBA00023239"/>
    </source>
</evidence>
<dbReference type="NCBIfam" id="NF006871">
    <property type="entry name" value="PRK09367.1"/>
    <property type="match status" value="1"/>
</dbReference>
<evidence type="ECO:0000256" key="3">
    <source>
        <dbReference type="ARBA" id="ARBA00022808"/>
    </source>
</evidence>
<dbReference type="Gene3D" id="1.20.200.10">
    <property type="entry name" value="Fumarase/aspartase (Central domain)"/>
    <property type="match status" value="1"/>
</dbReference>
<evidence type="ECO:0000256" key="5">
    <source>
        <dbReference type="ARBA" id="ARBA00049269"/>
    </source>
</evidence>
<evidence type="ECO:0000313" key="11">
    <source>
        <dbReference type="Proteomes" id="UP001139344"/>
    </source>
</evidence>
<evidence type="ECO:0000256" key="2">
    <source>
        <dbReference type="ARBA" id="ARBA00012994"/>
    </source>
</evidence>
<protein>
    <recommendedName>
        <fullName evidence="2 6">Histidine ammonia-lyase</fullName>
        <ecNumber evidence="2 6">4.3.1.3</ecNumber>
    </recommendedName>
</protein>
<dbReference type="InterPro" id="IPR022313">
    <property type="entry name" value="Phe/His_NH3-lyase_AS"/>
</dbReference>
<dbReference type="RefSeq" id="WP_240099748.1">
    <property type="nucleotide sequence ID" value="NZ_JAJSON010000025.1"/>
</dbReference>
<sequence>MQSHHYISSAVLDIEVIHDLIKTGKKLALSDEARLNIEKSRKYLDKKIKESDTPVYGINTGFGALCNVKITSEKLTELQENLVRSHACGTGDAVSKPVVKLMLLLKIQSLSYGNSGVALQTVERLIDFYNDDILPVVYEQGSLGASGDLAPLAHLALPLIGDGEVYFEDRLISGKELLEIKGWEPVKLQSKEGLALLNGTQFMSAHGVYALLQSYKLSYMADLIGAISIDAFDCNLSPYDELVHLVRPHRGQIKTAERIRNFLEDSEIAQTEKENVQDPYSFRCIPQVHGASKDTLSFVRKTVKTEINSVTDNPNIFIDADKIISGGNFHGQPLALGLDYLAIALSELANISERRTFQLVSGLRGLPNFLVENPGLNSGFMIPQYTAASIVSQNKQLSVPASTDSIVSSNGQEDHVSMGANSATKLLKVVENLNTVLAIELFNASQAIHFREPAKTSVQLSEVLEKFRESVPVLTEDRTMAPYIRKAKIFIENFEIEDFAD</sequence>
<evidence type="ECO:0000256" key="9">
    <source>
        <dbReference type="RuleBase" id="RU004480"/>
    </source>
</evidence>
<comment type="catalytic activity">
    <reaction evidence="5 8">
        <text>L-histidine = trans-urocanate + NH4(+)</text>
        <dbReference type="Rhea" id="RHEA:21232"/>
        <dbReference type="ChEBI" id="CHEBI:17771"/>
        <dbReference type="ChEBI" id="CHEBI:28938"/>
        <dbReference type="ChEBI" id="CHEBI:57595"/>
        <dbReference type="EC" id="4.3.1.3"/>
    </reaction>
</comment>
<evidence type="ECO:0000256" key="7">
    <source>
        <dbReference type="RuleBase" id="RU003954"/>
    </source>
</evidence>
<dbReference type="GO" id="GO:0005737">
    <property type="term" value="C:cytoplasm"/>
    <property type="evidence" value="ECO:0007669"/>
    <property type="project" value="UniProtKB-SubCell"/>
</dbReference>
<dbReference type="EC" id="4.3.1.3" evidence="2 6"/>
<dbReference type="Proteomes" id="UP001139344">
    <property type="component" value="Unassembled WGS sequence"/>
</dbReference>
<dbReference type="Gene3D" id="1.10.275.10">
    <property type="entry name" value="Fumarase/aspartase (N-terminal domain)"/>
    <property type="match status" value="1"/>
</dbReference>
<organism evidence="10 11">
    <name type="scientific">Christiangramia crocea</name>
    <dbReference type="NCBI Taxonomy" id="2904124"/>
    <lineage>
        <taxon>Bacteria</taxon>
        <taxon>Pseudomonadati</taxon>
        <taxon>Bacteroidota</taxon>
        <taxon>Flavobacteriia</taxon>
        <taxon>Flavobacteriales</taxon>
        <taxon>Flavobacteriaceae</taxon>
        <taxon>Christiangramia</taxon>
    </lineage>
</organism>
<evidence type="ECO:0000313" key="10">
    <source>
        <dbReference type="EMBL" id="MCG9972469.1"/>
    </source>
</evidence>
<keyword evidence="11" id="KW-1185">Reference proteome</keyword>
<dbReference type="PROSITE" id="PS00488">
    <property type="entry name" value="PAL_HISTIDASE"/>
    <property type="match status" value="1"/>
</dbReference>
<comment type="pathway">
    <text evidence="1 8">Amino-acid degradation; L-histidine degradation into L-glutamate; N-formimidoyl-L-glutamate from L-histidine: step 1/3.</text>
</comment>
<dbReference type="NCBIfam" id="TIGR01225">
    <property type="entry name" value="hutH"/>
    <property type="match status" value="1"/>
</dbReference>
<dbReference type="InterPro" id="IPR024083">
    <property type="entry name" value="Fumarase/histidase_N"/>
</dbReference>
<keyword evidence="4 7" id="KW-0456">Lyase</keyword>
<keyword evidence="3 8" id="KW-0369">Histidine metabolism</keyword>
<dbReference type="SUPFAM" id="SSF48557">
    <property type="entry name" value="L-aspartase-like"/>
    <property type="match status" value="1"/>
</dbReference>
<dbReference type="GO" id="GO:0006548">
    <property type="term" value="P:L-histidine catabolic process"/>
    <property type="evidence" value="ECO:0007669"/>
    <property type="project" value="UniProtKB-UniRule"/>
</dbReference>
<dbReference type="InterPro" id="IPR005921">
    <property type="entry name" value="HutH"/>
</dbReference>
<dbReference type="Pfam" id="PF00221">
    <property type="entry name" value="Lyase_aromatic"/>
    <property type="match status" value="1"/>
</dbReference>
<dbReference type="AlphaFoldDB" id="A0A9X1UZJ2"/>
<comment type="caution">
    <text evidence="10">The sequence shown here is derived from an EMBL/GenBank/DDBJ whole genome shotgun (WGS) entry which is preliminary data.</text>
</comment>
<evidence type="ECO:0000256" key="1">
    <source>
        <dbReference type="ARBA" id="ARBA00005113"/>
    </source>
</evidence>
<dbReference type="InterPro" id="IPR008948">
    <property type="entry name" value="L-Aspartase-like"/>
</dbReference>
<dbReference type="FunFam" id="1.20.200.10:FF:000003">
    <property type="entry name" value="Histidine ammonia-lyase"/>
    <property type="match status" value="1"/>
</dbReference>
<proteinExistence type="inferred from homology"/>
<accession>A0A9X1UZJ2</accession>
<gene>
    <name evidence="10" type="primary">hutH</name>
    <name evidence="10" type="ORF">LU635_12535</name>
</gene>